<proteinExistence type="predicted"/>
<organism evidence="1 2">
    <name type="scientific">Lysinibacillus boronitolerans JCM 21713 = 10a = NBRC 103108</name>
    <dbReference type="NCBI Taxonomy" id="1294264"/>
    <lineage>
        <taxon>Bacteria</taxon>
        <taxon>Bacillati</taxon>
        <taxon>Bacillota</taxon>
        <taxon>Bacilli</taxon>
        <taxon>Bacillales</taxon>
        <taxon>Bacillaceae</taxon>
        <taxon>Lysinibacillus</taxon>
    </lineage>
</organism>
<dbReference type="RefSeq" id="WP_036075491.1">
    <property type="nucleotide sequence ID" value="NZ_AVCW01000027.1"/>
</dbReference>
<accession>A0ABR4Y447</accession>
<sequence>MDIKMMDEVTIIDSDGQEIARGTVANINKYREPDTKYAIYVDGYSDLVFVGKDQLQKKETEGDE</sequence>
<name>A0ABR4Y447_9BACI</name>
<comment type="caution">
    <text evidence="1">The sequence shown here is derived from an EMBL/GenBank/DDBJ whole genome shotgun (WGS) entry which is preliminary data.</text>
</comment>
<evidence type="ECO:0000313" key="1">
    <source>
        <dbReference type="EMBL" id="KGR88844.1"/>
    </source>
</evidence>
<dbReference type="Proteomes" id="UP000030487">
    <property type="component" value="Unassembled WGS sequence"/>
</dbReference>
<gene>
    <name evidence="1" type="ORF">CD31_02345</name>
</gene>
<evidence type="ECO:0000313" key="2">
    <source>
        <dbReference type="Proteomes" id="UP000030487"/>
    </source>
</evidence>
<dbReference type="EMBL" id="JPVR01000055">
    <property type="protein sequence ID" value="KGR88844.1"/>
    <property type="molecule type" value="Genomic_DNA"/>
</dbReference>
<protein>
    <submittedName>
        <fullName evidence="1">Uncharacterized protein</fullName>
    </submittedName>
</protein>
<reference evidence="1 2" key="1">
    <citation type="submission" date="2014-02" db="EMBL/GenBank/DDBJ databases">
        <title>Draft genome sequence of Lysinibacillus boronitolerans NBRC 103108.</title>
        <authorList>
            <person name="Zhang F."/>
            <person name="Wang G."/>
            <person name="Zhang L."/>
        </authorList>
    </citation>
    <scope>NUCLEOTIDE SEQUENCE [LARGE SCALE GENOMIC DNA]</scope>
    <source>
        <strain evidence="1 2">NBRC 103108</strain>
    </source>
</reference>
<keyword evidence="2" id="KW-1185">Reference proteome</keyword>